<dbReference type="AlphaFoldDB" id="A0A7H8RAY5"/>
<dbReference type="Gene3D" id="3.40.50.300">
    <property type="entry name" value="P-loop containing nucleotide triphosphate hydrolases"/>
    <property type="match status" value="1"/>
</dbReference>
<proteinExistence type="predicted"/>
<dbReference type="Pfam" id="PF17784">
    <property type="entry name" value="Sulfotransfer_4"/>
    <property type="match status" value="1"/>
</dbReference>
<dbReference type="InterPro" id="IPR040632">
    <property type="entry name" value="Sulfotransfer_4"/>
</dbReference>
<name>A0A7H8RAY5_TALRU</name>
<dbReference type="InterPro" id="IPR002347">
    <property type="entry name" value="SDR_fam"/>
</dbReference>
<dbReference type="InterPro" id="IPR036291">
    <property type="entry name" value="NAD(P)-bd_dom_sf"/>
</dbReference>
<keyword evidence="2" id="KW-1185">Reference proteome</keyword>
<dbReference type="EMBL" id="CP055902">
    <property type="protein sequence ID" value="QKX63158.1"/>
    <property type="molecule type" value="Genomic_DNA"/>
</dbReference>
<dbReference type="Pfam" id="PF00106">
    <property type="entry name" value="adh_short"/>
    <property type="match status" value="1"/>
</dbReference>
<dbReference type="OrthoDB" id="408152at2759"/>
<dbReference type="PRINTS" id="PR00081">
    <property type="entry name" value="GDHRDH"/>
</dbReference>
<protein>
    <submittedName>
        <fullName evidence="1">Uncharacterized protein</fullName>
    </submittedName>
</protein>
<dbReference type="KEGG" id="trg:TRUGW13939_10327"/>
<dbReference type="RefSeq" id="XP_035349332.1">
    <property type="nucleotide sequence ID" value="XM_035493439.1"/>
</dbReference>
<dbReference type="PANTHER" id="PTHR36978:SF8">
    <property type="entry name" value="NAD DEPENDENT EPIMERASE_DEHYDRATASE"/>
    <property type="match status" value="1"/>
</dbReference>
<dbReference type="Gene3D" id="3.40.50.720">
    <property type="entry name" value="NAD(P)-binding Rossmann-like Domain"/>
    <property type="match status" value="1"/>
</dbReference>
<dbReference type="Proteomes" id="UP000509510">
    <property type="component" value="Chromosome V"/>
</dbReference>
<evidence type="ECO:0000313" key="2">
    <source>
        <dbReference type="Proteomes" id="UP000509510"/>
    </source>
</evidence>
<dbReference type="SUPFAM" id="SSF52540">
    <property type="entry name" value="P-loop containing nucleoside triphosphate hydrolases"/>
    <property type="match status" value="1"/>
</dbReference>
<dbReference type="PANTHER" id="PTHR36978">
    <property type="entry name" value="P-LOOP CONTAINING NUCLEOTIDE TRIPHOSPHATE HYDROLASE"/>
    <property type="match status" value="1"/>
</dbReference>
<evidence type="ECO:0000313" key="1">
    <source>
        <dbReference type="EMBL" id="QKX63158.1"/>
    </source>
</evidence>
<accession>A0A7H8RAY5</accession>
<dbReference type="GeneID" id="55997807"/>
<sequence length="601" mass="67986">MFTVNNWFVRFLEDYVYAMREPPPRKRTKPMEVLCVGMPRSGTESLQHALLTLGYDHTFHGWDIIYEQPNYCQQWVKLCRKKWFGPLDGNTTFTAEDFDPLIGHSVAVTDAAGSVFAAELIGAYPEAKVILNYRKDLDAWHHSATTTLMRSNGHWPLLVLSCLSRECFWAWHVFVRFMWPGLFRALDGNIETGMARNGKWVYREHCNMIRGLVGMERLLEWTVEDGWEPLCEFLGKPVPKEPFPHANAAAGWAGQEMRIGKRYIEFRKPAMTPSLTSVWTSTFPPKPTFKEENVPDLSGKVYFVTGANSGLGKELSRILYSKNGKVYITARSEEKVNRAIREIQTAVPKSNGTLVPLVLDLADLSTIKASTEKFLAAESRLHVLFNNAGYMGPEKVVERTVQGHEMHFGVNCLGPFLLTKLLLPTLVATTQDKETPPNTVRVIFLTSFAADIFAEKDTILDMDNLEFHIEKEAKYLYGTSKAGDWIYGFELSKRYKTEGIIGLGVNPGNLKSGLFRHQSALFRAFTGSVNYPVINGAYTELWAGLSPEVTLEKAGSLVNPFGRFGPIRRDWEKATKSETDGGNGTTRKFWQWSEEQVSQYI</sequence>
<organism evidence="1 2">
    <name type="scientific">Talaromyces rugulosus</name>
    <name type="common">Penicillium rugulosum</name>
    <dbReference type="NCBI Taxonomy" id="121627"/>
    <lineage>
        <taxon>Eukaryota</taxon>
        <taxon>Fungi</taxon>
        <taxon>Dikarya</taxon>
        <taxon>Ascomycota</taxon>
        <taxon>Pezizomycotina</taxon>
        <taxon>Eurotiomycetes</taxon>
        <taxon>Eurotiomycetidae</taxon>
        <taxon>Eurotiales</taxon>
        <taxon>Trichocomaceae</taxon>
        <taxon>Talaromyces</taxon>
        <taxon>Talaromyces sect. Islandici</taxon>
    </lineage>
</organism>
<dbReference type="InterPro" id="IPR027417">
    <property type="entry name" value="P-loop_NTPase"/>
</dbReference>
<reference evidence="2" key="1">
    <citation type="submission" date="2020-06" db="EMBL/GenBank/DDBJ databases">
        <title>A chromosome-scale genome assembly of Talaromyces rugulosus W13939.</title>
        <authorList>
            <person name="Wang B."/>
            <person name="Guo L."/>
            <person name="Ye K."/>
            <person name="Wang L."/>
        </authorList>
    </citation>
    <scope>NUCLEOTIDE SEQUENCE [LARGE SCALE GENOMIC DNA]</scope>
    <source>
        <strain evidence="2">W13939</strain>
    </source>
</reference>
<gene>
    <name evidence="1" type="ORF">TRUGW13939_10327</name>
</gene>
<dbReference type="SUPFAM" id="SSF51735">
    <property type="entry name" value="NAD(P)-binding Rossmann-fold domains"/>
    <property type="match status" value="1"/>
</dbReference>